<dbReference type="AlphaFoldDB" id="A0A8S1LT07"/>
<comment type="caution">
    <text evidence="2">The sequence shown here is derived from an EMBL/GenBank/DDBJ whole genome shotgun (WGS) entry which is preliminary data.</text>
</comment>
<dbReference type="EMBL" id="CAJJDN010000020">
    <property type="protein sequence ID" value="CAD8065684.1"/>
    <property type="molecule type" value="Genomic_DNA"/>
</dbReference>
<evidence type="ECO:0000313" key="2">
    <source>
        <dbReference type="EMBL" id="CAD8065684.1"/>
    </source>
</evidence>
<evidence type="ECO:0000256" key="1">
    <source>
        <dbReference type="SAM" id="MobiDB-lite"/>
    </source>
</evidence>
<protein>
    <submittedName>
        <fullName evidence="2">Uncharacterized protein</fullName>
    </submittedName>
</protein>
<accession>A0A8S1LT07</accession>
<proteinExistence type="predicted"/>
<keyword evidence="3" id="KW-1185">Reference proteome</keyword>
<gene>
    <name evidence="2" type="ORF">PSON_ATCC_30995.1.T0200368</name>
</gene>
<sequence>MDFVKVKMKIKCQNIKIRISNKKLLIFQINLIKSNRFIRKLDEMHKKKESYLINKFIMKRKLINQEMKTGHQKELDQNKSNLDKQLK</sequence>
<organism evidence="2 3">
    <name type="scientific">Paramecium sonneborni</name>
    <dbReference type="NCBI Taxonomy" id="65129"/>
    <lineage>
        <taxon>Eukaryota</taxon>
        <taxon>Sar</taxon>
        <taxon>Alveolata</taxon>
        <taxon>Ciliophora</taxon>
        <taxon>Intramacronucleata</taxon>
        <taxon>Oligohymenophorea</taxon>
        <taxon>Peniculida</taxon>
        <taxon>Parameciidae</taxon>
        <taxon>Paramecium</taxon>
    </lineage>
</organism>
<evidence type="ECO:0000313" key="3">
    <source>
        <dbReference type="Proteomes" id="UP000692954"/>
    </source>
</evidence>
<reference evidence="2" key="1">
    <citation type="submission" date="2021-01" db="EMBL/GenBank/DDBJ databases">
        <authorList>
            <consortium name="Genoscope - CEA"/>
            <person name="William W."/>
        </authorList>
    </citation>
    <scope>NUCLEOTIDE SEQUENCE</scope>
</reference>
<dbReference type="Proteomes" id="UP000692954">
    <property type="component" value="Unassembled WGS sequence"/>
</dbReference>
<name>A0A8S1LT07_9CILI</name>
<feature type="region of interest" description="Disordered" evidence="1">
    <location>
        <begin position="68"/>
        <end position="87"/>
    </location>
</feature>